<accession>A0A0E3LKQ6</accession>
<dbReference type="Gene3D" id="3.40.50.150">
    <property type="entry name" value="Vaccinia Virus protein VP39"/>
    <property type="match status" value="1"/>
</dbReference>
<dbReference type="AlphaFoldDB" id="A0A0E3LKQ6"/>
<dbReference type="Proteomes" id="UP000033038">
    <property type="component" value="Chromosome"/>
</dbReference>
<dbReference type="HOGENOM" id="CLU_081534_1_2_2"/>
<dbReference type="GeneID" id="24822112"/>
<dbReference type="GO" id="GO:0008757">
    <property type="term" value="F:S-adenosylmethionine-dependent methyltransferase activity"/>
    <property type="evidence" value="ECO:0007669"/>
    <property type="project" value="InterPro"/>
</dbReference>
<proteinExistence type="predicted"/>
<protein>
    <submittedName>
        <fullName evidence="6">Putative methyltransferase</fullName>
    </submittedName>
</protein>
<keyword evidence="2 6" id="KW-0489">Methyltransferase</keyword>
<comment type="pathway">
    <text evidence="4">Phospholipid metabolism.</text>
</comment>
<evidence type="ECO:0000256" key="1">
    <source>
        <dbReference type="ARBA" id="ARBA00005189"/>
    </source>
</evidence>
<reference evidence="6 7" key="1">
    <citation type="submission" date="2014-07" db="EMBL/GenBank/DDBJ databases">
        <title>Methanogenic archaea and the global carbon cycle.</title>
        <authorList>
            <person name="Henriksen J.R."/>
            <person name="Luke J."/>
            <person name="Reinhart S."/>
            <person name="Benedict M.N."/>
            <person name="Youngblut N.D."/>
            <person name="Metcalf M.E."/>
            <person name="Whitaker R.J."/>
            <person name="Metcalf W.W."/>
        </authorList>
    </citation>
    <scope>NUCLEOTIDE SEQUENCE [LARGE SCALE GENOMIC DNA]</scope>
    <source>
        <strain evidence="6 7">Wiesmoor</strain>
    </source>
</reference>
<evidence type="ECO:0000313" key="7">
    <source>
        <dbReference type="Proteomes" id="UP000033038"/>
    </source>
</evidence>
<comment type="pathway">
    <text evidence="1">Lipid metabolism.</text>
</comment>
<dbReference type="GO" id="GO:0032259">
    <property type="term" value="P:methylation"/>
    <property type="evidence" value="ECO:0007669"/>
    <property type="project" value="UniProtKB-KW"/>
</dbReference>
<dbReference type="InterPro" id="IPR029063">
    <property type="entry name" value="SAM-dependent_MTases_sf"/>
</dbReference>
<keyword evidence="3 6" id="KW-0808">Transferase</keyword>
<evidence type="ECO:0000259" key="5">
    <source>
        <dbReference type="Pfam" id="PF08241"/>
    </source>
</evidence>
<dbReference type="PANTHER" id="PTHR44307:SF2">
    <property type="entry name" value="PHOSPHOETHANOLAMINE METHYLTRANSFERASE ISOFORM X1"/>
    <property type="match status" value="1"/>
</dbReference>
<evidence type="ECO:0000256" key="3">
    <source>
        <dbReference type="ARBA" id="ARBA00022679"/>
    </source>
</evidence>
<gene>
    <name evidence="6" type="ORF">MSBRW_0683</name>
</gene>
<dbReference type="EMBL" id="CP009526">
    <property type="protein sequence ID" value="AKB49936.1"/>
    <property type="molecule type" value="Genomic_DNA"/>
</dbReference>
<organism evidence="6 7">
    <name type="scientific">Methanosarcina barkeri str. Wiesmoor</name>
    <dbReference type="NCBI Taxonomy" id="1434109"/>
    <lineage>
        <taxon>Archaea</taxon>
        <taxon>Methanobacteriati</taxon>
        <taxon>Methanobacteriota</taxon>
        <taxon>Stenosarchaea group</taxon>
        <taxon>Methanomicrobia</taxon>
        <taxon>Methanosarcinales</taxon>
        <taxon>Methanosarcinaceae</taxon>
        <taxon>Methanosarcina</taxon>
    </lineage>
</organism>
<dbReference type="SUPFAM" id="SSF53335">
    <property type="entry name" value="S-adenosyl-L-methionine-dependent methyltransferases"/>
    <property type="match status" value="1"/>
</dbReference>
<dbReference type="Pfam" id="PF08241">
    <property type="entry name" value="Methyltransf_11"/>
    <property type="match status" value="1"/>
</dbReference>
<dbReference type="InterPro" id="IPR013216">
    <property type="entry name" value="Methyltransf_11"/>
</dbReference>
<dbReference type="PATRIC" id="fig|1434109.4.peg.834"/>
<dbReference type="CDD" id="cd02440">
    <property type="entry name" value="AdoMet_MTases"/>
    <property type="match status" value="1"/>
</dbReference>
<evidence type="ECO:0000256" key="4">
    <source>
        <dbReference type="ARBA" id="ARBA00025707"/>
    </source>
</evidence>
<dbReference type="PANTHER" id="PTHR44307">
    <property type="entry name" value="PHOSPHOETHANOLAMINE METHYLTRANSFERASE"/>
    <property type="match status" value="1"/>
</dbReference>
<evidence type="ECO:0000256" key="2">
    <source>
        <dbReference type="ARBA" id="ARBA00022603"/>
    </source>
</evidence>
<dbReference type="RefSeq" id="WP_011305353.1">
    <property type="nucleotide sequence ID" value="NZ_CP009526.1"/>
</dbReference>
<name>A0A0E3LKQ6_METBA</name>
<feature type="domain" description="Methyltransferase type 11" evidence="5">
    <location>
        <begin position="50"/>
        <end position="149"/>
    </location>
</feature>
<dbReference type="KEGG" id="mbw:MSBRW_0683"/>
<evidence type="ECO:0000313" key="6">
    <source>
        <dbReference type="EMBL" id="AKB49936.1"/>
    </source>
</evidence>
<sequence>MSELSRKLNQCRKPSGEVGKLVADEMNISHYELTSWGLGKIDIKQDSVILDIGCGGGRTVNRLALLAPEGKVFGIDYSNDCVNWSIEFNKELIDSGKVEIHHASVEKIPFEDNKFDLALAVETVYFWPNLLENVSEIKRVLKPSGRIMILNEMYASQSFKDRNDPYVKAGNLKLHTPQELEELLKRAGYVNIQTHIVENKNWMCCIGEKSS</sequence>